<feature type="region of interest" description="Disordered" evidence="2">
    <location>
        <begin position="477"/>
        <end position="502"/>
    </location>
</feature>
<protein>
    <submittedName>
        <fullName evidence="5">HlyD family secretion protein</fullName>
    </submittedName>
</protein>
<dbReference type="Pfam" id="PF25954">
    <property type="entry name" value="Beta-barrel_RND_2"/>
    <property type="match status" value="1"/>
</dbReference>
<feature type="region of interest" description="Disordered" evidence="2">
    <location>
        <begin position="1"/>
        <end position="35"/>
    </location>
</feature>
<dbReference type="RefSeq" id="WP_277863940.1">
    <property type="nucleotide sequence ID" value="NZ_JARRAG010000002.1"/>
</dbReference>
<dbReference type="EMBL" id="JARRAG010000002">
    <property type="protein sequence ID" value="MDG3007666.1"/>
    <property type="molecule type" value="Genomic_DNA"/>
</dbReference>
<comment type="subcellular location">
    <subcellularLocation>
        <location evidence="1">Cell envelope</location>
    </subcellularLocation>
</comment>
<feature type="domain" description="Multidrug resistance protein MdtA-like barrel-sandwich hybrid" evidence="3">
    <location>
        <begin position="84"/>
        <end position="370"/>
    </location>
</feature>
<dbReference type="Pfam" id="PF25917">
    <property type="entry name" value="BSH_RND"/>
    <property type="match status" value="1"/>
</dbReference>
<sequence length="502" mass="53284">MDAEKPASPPPPATASPPEPTPPAEPGSGPPQAPARASPIRRLVVATAMIAALIGLRVWLWPRIEEALHTVSTDDAYVAAHVTYVAPRVAGSVAKVLVDDDQFVKAGELLVELDPEPYRVAVARAEAALKLAEAQTLQARSQGRAIVAKVRGAYNGVRLARDQVVEQVAKLKASVATLAKARAQADLAGVELTRARNLLRTESGTQQVVDQRNASYLVAEATVREAEEQVRLNRAALGRPPDPPAGRPLDDVPADWDQKAPAVRAALADLINAAVMIGVELPPIEEGPEVVYAEFVKKSPGGDLDRYLNQLVDASPGVLLALAGVEQAGRALDQAKLDLGYTKIAAEVAGFVSRRIVNVGNRVQAGQGMMAIRPLDEVWIDANFKETQLADLRIGQPVEIRADAYPGRVYRGRISGFGAGTGASTALLPPENATGNFVKVVQRLPVRIDLVDGNPHEAPLFVGLSVEPRVLIRERPSGPFAGGRLQVSPRPAADATKGRAEP</sequence>
<evidence type="ECO:0000313" key="6">
    <source>
        <dbReference type="Proteomes" id="UP001216907"/>
    </source>
</evidence>
<feature type="compositionally biased region" description="Pro residues" evidence="2">
    <location>
        <begin position="7"/>
        <end position="33"/>
    </location>
</feature>
<dbReference type="InterPro" id="IPR058625">
    <property type="entry name" value="MdtA-like_BSH"/>
</dbReference>
<comment type="caution">
    <text evidence="5">The sequence shown here is derived from an EMBL/GenBank/DDBJ whole genome shotgun (WGS) entry which is preliminary data.</text>
</comment>
<gene>
    <name evidence="5" type="ORF">PZE19_28205</name>
</gene>
<evidence type="ECO:0000259" key="3">
    <source>
        <dbReference type="Pfam" id="PF25917"/>
    </source>
</evidence>
<dbReference type="PANTHER" id="PTHR30386:SF19">
    <property type="entry name" value="MULTIDRUG EXPORT PROTEIN EMRA-RELATED"/>
    <property type="match status" value="1"/>
</dbReference>
<dbReference type="Gene3D" id="2.40.30.170">
    <property type="match status" value="1"/>
</dbReference>
<organism evidence="5 6">
    <name type="scientific">Paludisphaera mucosa</name>
    <dbReference type="NCBI Taxonomy" id="3030827"/>
    <lineage>
        <taxon>Bacteria</taxon>
        <taxon>Pseudomonadati</taxon>
        <taxon>Planctomycetota</taxon>
        <taxon>Planctomycetia</taxon>
        <taxon>Isosphaerales</taxon>
        <taxon>Isosphaeraceae</taxon>
        <taxon>Paludisphaera</taxon>
    </lineage>
</organism>
<dbReference type="Gene3D" id="1.10.287.470">
    <property type="entry name" value="Helix hairpin bin"/>
    <property type="match status" value="2"/>
</dbReference>
<reference evidence="5 6" key="1">
    <citation type="submission" date="2023-03" db="EMBL/GenBank/DDBJ databases">
        <title>Paludisphaera mucosa sp. nov. a novel planctomycete from northern fen.</title>
        <authorList>
            <person name="Ivanova A."/>
        </authorList>
    </citation>
    <scope>NUCLEOTIDE SEQUENCE [LARGE SCALE GENOMIC DNA]</scope>
    <source>
        <strain evidence="5 6">Pla2</strain>
    </source>
</reference>
<dbReference type="Gene3D" id="2.40.50.100">
    <property type="match status" value="1"/>
</dbReference>
<dbReference type="Proteomes" id="UP001216907">
    <property type="component" value="Unassembled WGS sequence"/>
</dbReference>
<evidence type="ECO:0000313" key="5">
    <source>
        <dbReference type="EMBL" id="MDG3007666.1"/>
    </source>
</evidence>
<evidence type="ECO:0000259" key="4">
    <source>
        <dbReference type="Pfam" id="PF25954"/>
    </source>
</evidence>
<dbReference type="PANTHER" id="PTHR30386">
    <property type="entry name" value="MEMBRANE FUSION SUBUNIT OF EMRAB-TOLC MULTIDRUG EFFLUX PUMP"/>
    <property type="match status" value="1"/>
</dbReference>
<accession>A0ABT6FJA9</accession>
<dbReference type="PRINTS" id="PR01490">
    <property type="entry name" value="RTXTOXIND"/>
</dbReference>
<dbReference type="SUPFAM" id="SSF111369">
    <property type="entry name" value="HlyD-like secretion proteins"/>
    <property type="match status" value="2"/>
</dbReference>
<evidence type="ECO:0000256" key="2">
    <source>
        <dbReference type="SAM" id="MobiDB-lite"/>
    </source>
</evidence>
<dbReference type="InterPro" id="IPR058792">
    <property type="entry name" value="Beta-barrel_RND_2"/>
</dbReference>
<dbReference type="InterPro" id="IPR050739">
    <property type="entry name" value="MFP"/>
</dbReference>
<proteinExistence type="predicted"/>
<name>A0ABT6FJA9_9BACT</name>
<feature type="domain" description="CusB-like beta-barrel" evidence="4">
    <location>
        <begin position="377"/>
        <end position="415"/>
    </location>
</feature>
<evidence type="ECO:0000256" key="1">
    <source>
        <dbReference type="ARBA" id="ARBA00004196"/>
    </source>
</evidence>
<keyword evidence="6" id="KW-1185">Reference proteome</keyword>